<keyword evidence="2" id="KW-0472">Membrane</keyword>
<dbReference type="AlphaFoldDB" id="A0A7R8Z2V9"/>
<reference evidence="3 4" key="1">
    <citation type="submission" date="2020-11" db="EMBL/GenBank/DDBJ databases">
        <authorList>
            <person name="Wallbank WR R."/>
            <person name="Pardo Diaz C."/>
            <person name="Kozak K."/>
            <person name="Martin S."/>
            <person name="Jiggins C."/>
            <person name="Moest M."/>
            <person name="Warren A I."/>
            <person name="Generalovic N T."/>
            <person name="Byers J.R.P. K."/>
            <person name="Montejo-Kovacevich G."/>
            <person name="Yen C E."/>
        </authorList>
    </citation>
    <scope>NUCLEOTIDE SEQUENCE [LARGE SCALE GENOMIC DNA]</scope>
</reference>
<evidence type="ECO:0000313" key="4">
    <source>
        <dbReference type="Proteomes" id="UP000594454"/>
    </source>
</evidence>
<dbReference type="InParanoid" id="A0A7R8Z2V9"/>
<evidence type="ECO:0000256" key="2">
    <source>
        <dbReference type="SAM" id="Phobius"/>
    </source>
</evidence>
<organism evidence="3 4">
    <name type="scientific">Hermetia illucens</name>
    <name type="common">Black soldier fly</name>
    <dbReference type="NCBI Taxonomy" id="343691"/>
    <lineage>
        <taxon>Eukaryota</taxon>
        <taxon>Metazoa</taxon>
        <taxon>Ecdysozoa</taxon>
        <taxon>Arthropoda</taxon>
        <taxon>Hexapoda</taxon>
        <taxon>Insecta</taxon>
        <taxon>Pterygota</taxon>
        <taxon>Neoptera</taxon>
        <taxon>Endopterygota</taxon>
        <taxon>Diptera</taxon>
        <taxon>Brachycera</taxon>
        <taxon>Stratiomyomorpha</taxon>
        <taxon>Stratiomyidae</taxon>
        <taxon>Hermetiinae</taxon>
        <taxon>Hermetia</taxon>
    </lineage>
</organism>
<dbReference type="Proteomes" id="UP000594454">
    <property type="component" value="Chromosome 7"/>
</dbReference>
<protein>
    <submittedName>
        <fullName evidence="3">Uncharacterized protein</fullName>
    </submittedName>
</protein>
<keyword evidence="2" id="KW-0812">Transmembrane</keyword>
<gene>
    <name evidence="3" type="ORF">HERILL_LOCUS16161</name>
</gene>
<feature type="region of interest" description="Disordered" evidence="1">
    <location>
        <begin position="103"/>
        <end position="143"/>
    </location>
</feature>
<dbReference type="OrthoDB" id="5949851at2759"/>
<feature type="compositionally biased region" description="Polar residues" evidence="1">
    <location>
        <begin position="107"/>
        <end position="140"/>
    </location>
</feature>
<feature type="compositionally biased region" description="Acidic residues" evidence="1">
    <location>
        <begin position="217"/>
        <end position="226"/>
    </location>
</feature>
<feature type="compositionally biased region" description="Basic and acidic residues" evidence="1">
    <location>
        <begin position="189"/>
        <end position="216"/>
    </location>
</feature>
<keyword evidence="4" id="KW-1185">Reference proteome</keyword>
<dbReference type="EMBL" id="LR899015">
    <property type="protein sequence ID" value="CAD7093906.1"/>
    <property type="molecule type" value="Genomic_DNA"/>
</dbReference>
<feature type="transmembrane region" description="Helical" evidence="2">
    <location>
        <begin position="30"/>
        <end position="54"/>
    </location>
</feature>
<accession>A0A7R8Z2V9</accession>
<proteinExistence type="predicted"/>
<evidence type="ECO:0000256" key="1">
    <source>
        <dbReference type="SAM" id="MobiDB-lite"/>
    </source>
</evidence>
<keyword evidence="2" id="KW-1133">Transmembrane helix</keyword>
<name>A0A7R8Z2V9_HERIL</name>
<feature type="region of interest" description="Disordered" evidence="1">
    <location>
        <begin position="187"/>
        <end position="226"/>
    </location>
</feature>
<sequence>MGTFLKNFKTHRKLNLFKCPKFYRTNCDLLIISIFLQIFLLLVTVINCSEFYLIGGSGKSLDSSISYSANSNNNIRVNNINSNNRPGSGNLLLPVDAQGSSPLPVASSHSTIPNPRSVTIDTNKKSNLNTDNMPSNYQSNHSDKKRLIVFNSHEEIEIAVAHESQLESNKEYSQRLSAITEVDSSILDSTREVDKQDANRNSHHMDRDNNEKQKIDPDDEEDEDNDELDAVKLQQIIMQGLGLKTLPDASKPTMLAPLIKSIGYNLCYLKLKIATVLSILFDLLKLRYLLSSICINWNDF</sequence>
<evidence type="ECO:0000313" key="3">
    <source>
        <dbReference type="EMBL" id="CAD7093906.1"/>
    </source>
</evidence>